<name>A0A7S0HYF4_9CRYP</name>
<dbReference type="InterPro" id="IPR056332">
    <property type="entry name" value="Beta-prop_BBS7"/>
</dbReference>
<dbReference type="Pfam" id="PF23743">
    <property type="entry name" value="Beta-prop_BBS7"/>
    <property type="match status" value="1"/>
</dbReference>
<feature type="compositionally biased region" description="Basic and acidic residues" evidence="2">
    <location>
        <begin position="424"/>
        <end position="437"/>
    </location>
</feature>
<dbReference type="GO" id="GO:0060271">
    <property type="term" value="P:cilium assembly"/>
    <property type="evidence" value="ECO:0007669"/>
    <property type="project" value="TreeGrafter"/>
</dbReference>
<dbReference type="Pfam" id="PF23361">
    <property type="entry name" value="BBS7_pf"/>
    <property type="match status" value="1"/>
</dbReference>
<dbReference type="PANTHER" id="PTHR16074">
    <property type="entry name" value="BARDET-BIEDL SYNDROME 7 PROTEIN"/>
    <property type="match status" value="1"/>
</dbReference>
<dbReference type="EMBL" id="HBEO01032794">
    <property type="protein sequence ID" value="CAD8505677.1"/>
    <property type="molecule type" value="Transcribed_RNA"/>
</dbReference>
<dbReference type="PANTHER" id="PTHR16074:SF4">
    <property type="entry name" value="BARDET-BIEDL SYNDROME 7 PROTEIN"/>
    <property type="match status" value="1"/>
</dbReference>
<feature type="compositionally biased region" description="Basic and acidic residues" evidence="2">
    <location>
        <begin position="390"/>
        <end position="406"/>
    </location>
</feature>
<evidence type="ECO:0000259" key="6">
    <source>
        <dbReference type="Pfam" id="PF23743"/>
    </source>
</evidence>
<feature type="coiled-coil region" evidence="1">
    <location>
        <begin position="743"/>
        <end position="770"/>
    </location>
</feature>
<accession>A0A7S0HYF4</accession>
<evidence type="ECO:0000259" key="3">
    <source>
        <dbReference type="Pfam" id="PF23349"/>
    </source>
</evidence>
<dbReference type="GO" id="GO:0005930">
    <property type="term" value="C:axoneme"/>
    <property type="evidence" value="ECO:0007669"/>
    <property type="project" value="TreeGrafter"/>
</dbReference>
<sequence length="813" mass="90256">MELDIQLTRKDLYQSTCITGRSLALMPPSDKKKCHRVVVGADNGIVTCFKVKKGEPEVEFQTGNLDYPVLRLIIGGSKEKSDKIFFTSGQTVRGVNKKGKEFFKFSTDGAESLRGLHVEETKLWTSGDYLFNFYVDNVESGYYMSPDKINDVLLLPIQSPSEYNPVLGCQDRQVRILDKTLVLFESFVDGPVSSLSKLQGASYEDVLKQNKMKKIVYGTENGLIGELQVDSTVVRPGWTIQNVRSLGSINAIACHDLTKNGMEDVIVGRDDGEMQVFTVDSQGEMHQIFTKSINESIQDIEVGRVCTTNFDEVVLASYSGKIVSFTSEPLSDPVAAQALSGAPRLIEKSLVEGEVSPDKDGEHHGKELKKKKSGLKLVAASIGALTGLGKKKDKDKDKDKKAEKPKYISGLVLDEATPDSAGSHGDEAARTDPTERNKKIEALQKEIKALQEKVQDEKLKYQKLSTESVPVSTRSKVKSNLYLDTNLACQKFTLESEMPIDMVALQSSIPLVLLDTGVSFPSVSPPDPDEGNAFVATLRVHGTSNRLQVQLMCDEGQVGTLVAYVVTRVSPKVVHRVEHILLPLSLHQSTPLDDGFWQSSPYCEVKIQGTFSQGQMHTWLTHCFPSIPAKVPDSNIVKFAFDSTFASTRVTAEYSKGEAVFRSTNFTTLATIKDVISKEANSAKVKLDVKAPVFDDSCVMQLLKLLHPKVNKLLKLKENYLCLEALEQLASSEEDRANLSPSMREILENSAELKAEHKNNEKRIAFMERVLEQLFLDRFKFKGVNVKHRLSSVQSLIQNYSWESFVELFAAAR</sequence>
<feature type="compositionally biased region" description="Basic and acidic residues" evidence="2">
    <location>
        <begin position="353"/>
        <end position="365"/>
    </location>
</feature>
<dbReference type="InterPro" id="IPR056334">
    <property type="entry name" value="BBS7_GAE_dom"/>
</dbReference>
<evidence type="ECO:0000259" key="5">
    <source>
        <dbReference type="Pfam" id="PF23361"/>
    </source>
</evidence>
<proteinExistence type="predicted"/>
<protein>
    <recommendedName>
        <fullName evidence="8">Bardet-Biedl syndrome 7 protein homolog</fullName>
    </recommendedName>
</protein>
<dbReference type="InterPro" id="IPR056333">
    <property type="entry name" value="BBS7_pf_dom"/>
</dbReference>
<evidence type="ECO:0008006" key="8">
    <source>
        <dbReference type="Google" id="ProtNLM"/>
    </source>
</evidence>
<dbReference type="AlphaFoldDB" id="A0A7S0HYF4"/>
<feature type="domain" description="BBS7 platform" evidence="5">
    <location>
        <begin position="597"/>
        <end position="690"/>
    </location>
</feature>
<evidence type="ECO:0000256" key="1">
    <source>
        <dbReference type="SAM" id="Coils"/>
    </source>
</evidence>
<dbReference type="InterPro" id="IPR056335">
    <property type="entry name" value="BBS7_hairpin"/>
</dbReference>
<keyword evidence="1" id="KW-0175">Coiled coil</keyword>
<reference evidence="7" key="1">
    <citation type="submission" date="2021-01" db="EMBL/GenBank/DDBJ databases">
        <authorList>
            <person name="Corre E."/>
            <person name="Pelletier E."/>
            <person name="Niang G."/>
            <person name="Scheremetjew M."/>
            <person name="Finn R."/>
            <person name="Kale V."/>
            <person name="Holt S."/>
            <person name="Cochrane G."/>
            <person name="Meng A."/>
            <person name="Brown T."/>
            <person name="Cohen L."/>
        </authorList>
    </citation>
    <scope>NUCLEOTIDE SEQUENCE</scope>
    <source>
        <strain evidence="7">CCMP325</strain>
    </source>
</reference>
<feature type="domain" description="BBS7 GAE" evidence="4">
    <location>
        <begin position="476"/>
        <end position="575"/>
    </location>
</feature>
<dbReference type="Pfam" id="PF23349">
    <property type="entry name" value="BBS7_hp"/>
    <property type="match status" value="1"/>
</dbReference>
<feature type="region of interest" description="Disordered" evidence="2">
    <location>
        <begin position="389"/>
        <end position="437"/>
    </location>
</feature>
<gene>
    <name evidence="7" type="ORF">HPHI1048_LOCUS22189</name>
</gene>
<dbReference type="GO" id="GO:0036064">
    <property type="term" value="C:ciliary basal body"/>
    <property type="evidence" value="ECO:0007669"/>
    <property type="project" value="TreeGrafter"/>
</dbReference>
<organism evidence="7">
    <name type="scientific">Hanusia phi</name>
    <dbReference type="NCBI Taxonomy" id="3032"/>
    <lineage>
        <taxon>Eukaryota</taxon>
        <taxon>Cryptophyceae</taxon>
        <taxon>Pyrenomonadales</taxon>
        <taxon>Geminigeraceae</taxon>
        <taxon>Hanusia</taxon>
    </lineage>
</organism>
<dbReference type="GO" id="GO:0008104">
    <property type="term" value="P:intracellular protein localization"/>
    <property type="evidence" value="ECO:0007669"/>
    <property type="project" value="TreeGrafter"/>
</dbReference>
<feature type="coiled-coil region" evidence="1">
    <location>
        <begin position="440"/>
        <end position="467"/>
    </location>
</feature>
<dbReference type="Pfam" id="PF23360">
    <property type="entry name" value="BBS7_GAE"/>
    <property type="match status" value="1"/>
</dbReference>
<evidence type="ECO:0000256" key="2">
    <source>
        <dbReference type="SAM" id="MobiDB-lite"/>
    </source>
</evidence>
<evidence type="ECO:0000259" key="4">
    <source>
        <dbReference type="Pfam" id="PF23360"/>
    </source>
</evidence>
<feature type="domain" description="BBS7 beta-propeller" evidence="6">
    <location>
        <begin position="23"/>
        <end position="327"/>
    </location>
</feature>
<dbReference type="GO" id="GO:0034464">
    <property type="term" value="C:BBSome"/>
    <property type="evidence" value="ECO:0007669"/>
    <property type="project" value="TreeGrafter"/>
</dbReference>
<dbReference type="GO" id="GO:0016020">
    <property type="term" value="C:membrane"/>
    <property type="evidence" value="ECO:0007669"/>
    <property type="project" value="TreeGrafter"/>
</dbReference>
<feature type="region of interest" description="Disordered" evidence="2">
    <location>
        <begin position="353"/>
        <end position="372"/>
    </location>
</feature>
<feature type="domain" description="BBS7 helical hairpin" evidence="3">
    <location>
        <begin position="696"/>
        <end position="809"/>
    </location>
</feature>
<evidence type="ECO:0000313" key="7">
    <source>
        <dbReference type="EMBL" id="CAD8505677.1"/>
    </source>
</evidence>